<dbReference type="AlphaFoldDB" id="A0A364N8Y1"/>
<sequence length="267" mass="30334">MSVNMSSNPSTVSQTRSKGFGDLPLGTANNLEVRNRIYAICAYNKERLVEKHVSRRNATTTSDAFWAARGYYSLTQASRQTRQEFRALFLRDRTISVHIRDAQDYLDAIYPASGKCAVDRNAIVAWLTIRTDVERRGKYDTPIEVRPLLLSLLNTPGLDFEFTGNGGAIFNELFIGYEPEWKSAVNNEFKSVELKEPSVFGMRLVLDPKCRTPWIKQCAISVTRLPHLPEDALQWFSALGLDTENDMIFVRRGAPKWLRGDFMKGSK</sequence>
<dbReference type="OrthoDB" id="4133832at2759"/>
<organism evidence="1 2">
    <name type="scientific">Stemphylium lycopersici</name>
    <name type="common">Tomato gray leaf spot disease fungus</name>
    <name type="synonym">Thyrospora lycopersici</name>
    <dbReference type="NCBI Taxonomy" id="183478"/>
    <lineage>
        <taxon>Eukaryota</taxon>
        <taxon>Fungi</taxon>
        <taxon>Dikarya</taxon>
        <taxon>Ascomycota</taxon>
        <taxon>Pezizomycotina</taxon>
        <taxon>Dothideomycetes</taxon>
        <taxon>Pleosporomycetidae</taxon>
        <taxon>Pleosporales</taxon>
        <taxon>Pleosporineae</taxon>
        <taxon>Pleosporaceae</taxon>
        <taxon>Stemphylium</taxon>
    </lineage>
</organism>
<evidence type="ECO:0000313" key="2">
    <source>
        <dbReference type="Proteomes" id="UP000249619"/>
    </source>
</evidence>
<dbReference type="EMBL" id="QGDH01000030">
    <property type="protein sequence ID" value="RAR13794.1"/>
    <property type="molecule type" value="Genomic_DNA"/>
</dbReference>
<gene>
    <name evidence="1" type="ORF">DDE83_002831</name>
</gene>
<reference evidence="2" key="1">
    <citation type="submission" date="2018-05" db="EMBL/GenBank/DDBJ databases">
        <title>Draft genome sequence of Stemphylium lycopersici strain CIDEFI 213.</title>
        <authorList>
            <person name="Medina R."/>
            <person name="Franco M.E.E."/>
            <person name="Lucentini C.G."/>
            <person name="Saparrat M.C.N."/>
            <person name="Balatti P.A."/>
        </authorList>
    </citation>
    <scope>NUCLEOTIDE SEQUENCE [LARGE SCALE GENOMIC DNA]</scope>
    <source>
        <strain evidence="2">CIDEFI 213</strain>
    </source>
</reference>
<protein>
    <submittedName>
        <fullName evidence="1">Uncharacterized protein</fullName>
    </submittedName>
</protein>
<dbReference type="Proteomes" id="UP000249619">
    <property type="component" value="Unassembled WGS sequence"/>
</dbReference>
<proteinExistence type="predicted"/>
<comment type="caution">
    <text evidence="1">The sequence shown here is derived from an EMBL/GenBank/DDBJ whole genome shotgun (WGS) entry which is preliminary data.</text>
</comment>
<accession>A0A364N8Y1</accession>
<keyword evidence="2" id="KW-1185">Reference proteome</keyword>
<name>A0A364N8Y1_STELY</name>
<evidence type="ECO:0000313" key="1">
    <source>
        <dbReference type="EMBL" id="RAR13794.1"/>
    </source>
</evidence>